<name>A0AAU9CF67_9GAMM</name>
<reference evidence="4" key="1">
    <citation type="journal article" date="2024" name="Int. J. Syst. Evol. Microbiol.">
        <title>Methylomarinovum tepidoasis sp. nov., a moderately thermophilic methanotroph of the family Methylothermaceae isolated from a deep-sea hydrothermal field.</title>
        <authorList>
            <person name="Hirayama H."/>
            <person name="Takaki Y."/>
            <person name="Abe M."/>
            <person name="Miyazaki M."/>
            <person name="Uematsu K."/>
            <person name="Matsui Y."/>
            <person name="Takai K."/>
        </authorList>
    </citation>
    <scope>NUCLEOTIDE SEQUENCE [LARGE SCALE GENOMIC DNA]</scope>
    <source>
        <strain evidence="4">IN45</strain>
    </source>
</reference>
<feature type="transmembrane region" description="Helical" evidence="1">
    <location>
        <begin position="36"/>
        <end position="56"/>
    </location>
</feature>
<dbReference type="Proteomes" id="UP001321450">
    <property type="component" value="Chromosome"/>
</dbReference>
<organism evidence="3 4">
    <name type="scientific">Methylomarinovum tepidoasis</name>
    <dbReference type="NCBI Taxonomy" id="2840183"/>
    <lineage>
        <taxon>Bacteria</taxon>
        <taxon>Pseudomonadati</taxon>
        <taxon>Pseudomonadota</taxon>
        <taxon>Gammaproteobacteria</taxon>
        <taxon>Methylococcales</taxon>
        <taxon>Methylothermaceae</taxon>
        <taxon>Methylomarinovum</taxon>
    </lineage>
</organism>
<evidence type="ECO:0000256" key="1">
    <source>
        <dbReference type="SAM" id="Phobius"/>
    </source>
</evidence>
<dbReference type="KEGG" id="meiy:MIN45_P1238"/>
<dbReference type="Pfam" id="PF11127">
    <property type="entry name" value="YgaP-like_TM"/>
    <property type="match status" value="1"/>
</dbReference>
<keyword evidence="1" id="KW-0472">Membrane</keyword>
<keyword evidence="1" id="KW-1133">Transmembrane helix</keyword>
<evidence type="ECO:0000313" key="4">
    <source>
        <dbReference type="Proteomes" id="UP001321450"/>
    </source>
</evidence>
<keyword evidence="1" id="KW-0812">Transmembrane</keyword>
<gene>
    <name evidence="3" type="ORF">MIN45_P1238</name>
</gene>
<sequence length="72" mass="7990">MLKLQPNVGRKDRLIRIIAGVAIAGAGLYFKQWWGILGLIPIATAVLRWCPAYVPLNMDTREPDEKQEEGAG</sequence>
<dbReference type="RefSeq" id="WP_286291069.1">
    <property type="nucleotide sequence ID" value="NZ_AP024718.1"/>
</dbReference>
<keyword evidence="4" id="KW-1185">Reference proteome</keyword>
<evidence type="ECO:0000259" key="2">
    <source>
        <dbReference type="Pfam" id="PF11127"/>
    </source>
</evidence>
<dbReference type="AlphaFoldDB" id="A0AAU9CF67"/>
<feature type="transmembrane region" description="Helical" evidence="1">
    <location>
        <begin position="14"/>
        <end position="30"/>
    </location>
</feature>
<accession>A0AAU9CF67</accession>
<evidence type="ECO:0000313" key="3">
    <source>
        <dbReference type="EMBL" id="BCX88868.1"/>
    </source>
</evidence>
<dbReference type="InterPro" id="IPR021309">
    <property type="entry name" value="YgaP-like_TM"/>
</dbReference>
<proteinExistence type="predicted"/>
<dbReference type="EMBL" id="AP024718">
    <property type="protein sequence ID" value="BCX88868.1"/>
    <property type="molecule type" value="Genomic_DNA"/>
</dbReference>
<feature type="domain" description="Inner membrane protein YgaP-like transmembrane" evidence="2">
    <location>
        <begin position="5"/>
        <end position="62"/>
    </location>
</feature>
<protein>
    <recommendedName>
        <fullName evidence="2">Inner membrane protein YgaP-like transmembrane domain-containing protein</fullName>
    </recommendedName>
</protein>